<organism evidence="6 7">
    <name type="scientific">Deinococcus antarcticus</name>
    <dbReference type="NCBI Taxonomy" id="1298767"/>
    <lineage>
        <taxon>Bacteria</taxon>
        <taxon>Thermotogati</taxon>
        <taxon>Deinococcota</taxon>
        <taxon>Deinococci</taxon>
        <taxon>Deinococcales</taxon>
        <taxon>Deinococcaceae</taxon>
        <taxon>Deinococcus</taxon>
    </lineage>
</organism>
<reference evidence="7" key="1">
    <citation type="journal article" date="2019" name="Int. J. Syst. Evol. Microbiol.">
        <title>The Global Catalogue of Microorganisms (GCM) 10K type strain sequencing project: providing services to taxonomists for standard genome sequencing and annotation.</title>
        <authorList>
            <consortium name="The Broad Institute Genomics Platform"/>
            <consortium name="The Broad Institute Genome Sequencing Center for Infectious Disease"/>
            <person name="Wu L."/>
            <person name="Ma J."/>
        </authorList>
    </citation>
    <scope>NUCLEOTIDE SEQUENCE [LARGE SCALE GENOMIC DNA]</scope>
    <source>
        <strain evidence="7">CCTCC AB 2013263</strain>
    </source>
</reference>
<evidence type="ECO:0000313" key="6">
    <source>
        <dbReference type="EMBL" id="MFC3863130.1"/>
    </source>
</evidence>
<evidence type="ECO:0000313" key="7">
    <source>
        <dbReference type="Proteomes" id="UP001595748"/>
    </source>
</evidence>
<evidence type="ECO:0000256" key="4">
    <source>
        <dbReference type="ARBA" id="ARBA00022840"/>
    </source>
</evidence>
<dbReference type="InterPro" id="IPR017871">
    <property type="entry name" value="ABC_transporter-like_CS"/>
</dbReference>
<keyword evidence="4 6" id="KW-0067">ATP-binding</keyword>
<dbReference type="InterPro" id="IPR003439">
    <property type="entry name" value="ABC_transporter-like_ATP-bd"/>
</dbReference>
<sequence length="225" mass="25174">MIELRDVSHAYDGKTVLQGVNLTLTERRIGVIGSNGSGKSTFVRLLNGLLLPSQGQVLVGSLNTREKAKEVRRRVGFVFQNPDNQIVFPVVEEDLAFGLKNLKLPPAEIESRITEVLARYDLQAFRQHSSHLLSGGQKQLLAISGVLVMQPAYVVFDEPTTLLDLRNRNRIVQVIRELPQTVVAVTHDLDLLSDFERVLVFDGGRIVKDAPPHEAVPFYRELMAR</sequence>
<protein>
    <submittedName>
        <fullName evidence="6">Energy-coupling factor ABC transporter ATP-binding protein</fullName>
    </submittedName>
</protein>
<dbReference type="Gene3D" id="3.40.50.300">
    <property type="entry name" value="P-loop containing nucleotide triphosphate hydrolases"/>
    <property type="match status" value="1"/>
</dbReference>
<evidence type="ECO:0000256" key="3">
    <source>
        <dbReference type="ARBA" id="ARBA00022741"/>
    </source>
</evidence>
<dbReference type="InterPro" id="IPR015856">
    <property type="entry name" value="ABC_transpr_CbiO/EcfA_su"/>
</dbReference>
<dbReference type="PANTHER" id="PTHR43553">
    <property type="entry name" value="HEAVY METAL TRANSPORTER"/>
    <property type="match status" value="1"/>
</dbReference>
<dbReference type="PROSITE" id="PS00211">
    <property type="entry name" value="ABC_TRANSPORTER_1"/>
    <property type="match status" value="1"/>
</dbReference>
<dbReference type="InterPro" id="IPR003593">
    <property type="entry name" value="AAA+_ATPase"/>
</dbReference>
<evidence type="ECO:0000256" key="2">
    <source>
        <dbReference type="ARBA" id="ARBA00022448"/>
    </source>
</evidence>
<evidence type="ECO:0000259" key="5">
    <source>
        <dbReference type="PROSITE" id="PS50893"/>
    </source>
</evidence>
<dbReference type="PROSITE" id="PS50893">
    <property type="entry name" value="ABC_TRANSPORTER_2"/>
    <property type="match status" value="1"/>
</dbReference>
<dbReference type="CDD" id="cd03225">
    <property type="entry name" value="ABC_cobalt_CbiO_domain1"/>
    <property type="match status" value="1"/>
</dbReference>
<keyword evidence="3" id="KW-0547">Nucleotide-binding</keyword>
<feature type="domain" description="ABC transporter" evidence="5">
    <location>
        <begin position="2"/>
        <end position="222"/>
    </location>
</feature>
<dbReference type="EMBL" id="JBHRZF010000231">
    <property type="protein sequence ID" value="MFC3863130.1"/>
    <property type="molecule type" value="Genomic_DNA"/>
</dbReference>
<evidence type="ECO:0000256" key="1">
    <source>
        <dbReference type="ARBA" id="ARBA00005417"/>
    </source>
</evidence>
<keyword evidence="7" id="KW-1185">Reference proteome</keyword>
<name>A0ABV8ACQ1_9DEIO</name>
<dbReference type="InterPro" id="IPR050095">
    <property type="entry name" value="ECF_ABC_transporter_ATP-bd"/>
</dbReference>
<dbReference type="SUPFAM" id="SSF52540">
    <property type="entry name" value="P-loop containing nucleoside triphosphate hydrolases"/>
    <property type="match status" value="1"/>
</dbReference>
<dbReference type="InterPro" id="IPR027417">
    <property type="entry name" value="P-loop_NTPase"/>
</dbReference>
<dbReference type="RefSeq" id="WP_380081065.1">
    <property type="nucleotide sequence ID" value="NZ_JBHRZF010000231.1"/>
</dbReference>
<dbReference type="Pfam" id="PF00005">
    <property type="entry name" value="ABC_tran"/>
    <property type="match status" value="1"/>
</dbReference>
<comment type="caution">
    <text evidence="6">The sequence shown here is derived from an EMBL/GenBank/DDBJ whole genome shotgun (WGS) entry which is preliminary data.</text>
</comment>
<dbReference type="Proteomes" id="UP001595748">
    <property type="component" value="Unassembled WGS sequence"/>
</dbReference>
<comment type="similarity">
    <text evidence="1">Belongs to the ABC transporter superfamily.</text>
</comment>
<dbReference type="SMART" id="SM00382">
    <property type="entry name" value="AAA"/>
    <property type="match status" value="1"/>
</dbReference>
<proteinExistence type="inferred from homology"/>
<dbReference type="PANTHER" id="PTHR43553:SF24">
    <property type="entry name" value="ENERGY-COUPLING FACTOR TRANSPORTER ATP-BINDING PROTEIN ECFA1"/>
    <property type="match status" value="1"/>
</dbReference>
<accession>A0ABV8ACQ1</accession>
<dbReference type="GO" id="GO:0005524">
    <property type="term" value="F:ATP binding"/>
    <property type="evidence" value="ECO:0007669"/>
    <property type="project" value="UniProtKB-KW"/>
</dbReference>
<keyword evidence="2" id="KW-0813">Transport</keyword>
<gene>
    <name evidence="6" type="ORF">ACFOPQ_20420</name>
</gene>